<dbReference type="InterPro" id="IPR009830">
    <property type="entry name" value="LppX/LprAFG"/>
</dbReference>
<dbReference type="InterPro" id="IPR029046">
    <property type="entry name" value="LolA/LolB/LppX"/>
</dbReference>
<comment type="similarity">
    <text evidence="2">Belongs to the LppX/LprAFG lipoprotein family.</text>
</comment>
<evidence type="ECO:0000256" key="4">
    <source>
        <dbReference type="ARBA" id="ARBA00022729"/>
    </source>
</evidence>
<proteinExistence type="inferred from homology"/>
<dbReference type="RefSeq" id="WP_170192643.1">
    <property type="nucleotide sequence ID" value="NZ_JABBNB010000002.1"/>
</dbReference>
<evidence type="ECO:0000256" key="2">
    <source>
        <dbReference type="ARBA" id="ARBA00009194"/>
    </source>
</evidence>
<dbReference type="Gene3D" id="2.50.20.20">
    <property type="match status" value="1"/>
</dbReference>
<comment type="subcellular location">
    <subcellularLocation>
        <location evidence="1">Cell envelope</location>
    </subcellularLocation>
</comment>
<protein>
    <submittedName>
        <fullName evidence="7">LppX_LprAFG lipoprotein</fullName>
    </submittedName>
</protein>
<evidence type="ECO:0000313" key="7">
    <source>
        <dbReference type="EMBL" id="NMO00129.1"/>
    </source>
</evidence>
<keyword evidence="8" id="KW-1185">Reference proteome</keyword>
<sequence length="206" mass="21905">MSTTDARSLLDQASKTTQLTEAVHLKLTVDPKVQGLPVQELDGTVITKPSPAAKGSGKFRIKDQYEAIDFVIVGGKLYTKKAGANWEEAGDITGGGAKSYDPSVVLDQNKGIGNVLAKMTDPKIAGTETKNGVKAVKITGMLNSTDFDSIFPTRGPGQLKGEHPATVWIAEAAPNNLVQLSITTDNGDISLTTDKWQEKVDIVKPV</sequence>
<keyword evidence="3" id="KW-0472">Membrane</keyword>
<keyword evidence="5" id="KW-0564">Palmitate</keyword>
<dbReference type="SUPFAM" id="SSF89392">
    <property type="entry name" value="Prokaryotic lipoproteins and lipoprotein localization factors"/>
    <property type="match status" value="1"/>
</dbReference>
<dbReference type="CDD" id="cd16334">
    <property type="entry name" value="LppX-like"/>
    <property type="match status" value="1"/>
</dbReference>
<evidence type="ECO:0000313" key="8">
    <source>
        <dbReference type="Proteomes" id="UP000550729"/>
    </source>
</evidence>
<keyword evidence="3" id="KW-1003">Cell membrane</keyword>
<accession>A0A848KQ26</accession>
<keyword evidence="6 7" id="KW-0449">Lipoprotein</keyword>
<gene>
    <name evidence="7" type="ORF">HH308_02740</name>
</gene>
<keyword evidence="4" id="KW-0732">Signal</keyword>
<evidence type="ECO:0000256" key="3">
    <source>
        <dbReference type="ARBA" id="ARBA00022475"/>
    </source>
</evidence>
<organism evidence="7 8">
    <name type="scientific">Gordonia asplenii</name>
    <dbReference type="NCBI Taxonomy" id="2725283"/>
    <lineage>
        <taxon>Bacteria</taxon>
        <taxon>Bacillati</taxon>
        <taxon>Actinomycetota</taxon>
        <taxon>Actinomycetes</taxon>
        <taxon>Mycobacteriales</taxon>
        <taxon>Gordoniaceae</taxon>
        <taxon>Gordonia</taxon>
    </lineage>
</organism>
<name>A0A848KQ26_9ACTN</name>
<dbReference type="Proteomes" id="UP000550729">
    <property type="component" value="Unassembled WGS sequence"/>
</dbReference>
<reference evidence="7 8" key="1">
    <citation type="submission" date="2020-04" db="EMBL/GenBank/DDBJ databases">
        <title>Gordonia sp. nov. TBRC 11910.</title>
        <authorList>
            <person name="Suriyachadkun C."/>
        </authorList>
    </citation>
    <scope>NUCLEOTIDE SEQUENCE [LARGE SCALE GENOMIC DNA]</scope>
    <source>
        <strain evidence="7 8">TBRC 11910</strain>
    </source>
</reference>
<evidence type="ECO:0000256" key="5">
    <source>
        <dbReference type="ARBA" id="ARBA00023139"/>
    </source>
</evidence>
<dbReference type="EMBL" id="JABBNB010000002">
    <property type="protein sequence ID" value="NMO00129.1"/>
    <property type="molecule type" value="Genomic_DNA"/>
</dbReference>
<evidence type="ECO:0000256" key="6">
    <source>
        <dbReference type="ARBA" id="ARBA00023288"/>
    </source>
</evidence>
<dbReference type="AlphaFoldDB" id="A0A848KQ26"/>
<dbReference type="GO" id="GO:0030313">
    <property type="term" value="C:cell envelope"/>
    <property type="evidence" value="ECO:0007669"/>
    <property type="project" value="UniProtKB-SubCell"/>
</dbReference>
<comment type="caution">
    <text evidence="7">The sequence shown here is derived from an EMBL/GenBank/DDBJ whole genome shotgun (WGS) entry which is preliminary data.</text>
</comment>
<evidence type="ECO:0000256" key="1">
    <source>
        <dbReference type="ARBA" id="ARBA00004196"/>
    </source>
</evidence>
<dbReference type="Pfam" id="PF07161">
    <property type="entry name" value="LppX_LprAFG"/>
    <property type="match status" value="1"/>
</dbReference>